<feature type="binding site" evidence="2">
    <location>
        <position position="113"/>
    </location>
    <ligand>
        <name>FAD</name>
        <dbReference type="ChEBI" id="CHEBI:57692"/>
    </ligand>
</feature>
<dbReference type="PROSITE" id="PS00624">
    <property type="entry name" value="GMC_OXRED_2"/>
    <property type="match status" value="1"/>
</dbReference>
<proteinExistence type="inferred from homology"/>
<dbReference type="PANTHER" id="PTHR47190:SF4">
    <property type="entry name" value="DEHYDROGENASE, PUTATIVE-RELATED"/>
    <property type="match status" value="1"/>
</dbReference>
<evidence type="ECO:0000256" key="2">
    <source>
        <dbReference type="PIRSR" id="PIRSR000137-2"/>
    </source>
</evidence>
<dbReference type="VEuPathDB" id="FungiDB:P170DRAFT_361944"/>
<keyword evidence="2" id="KW-0274">FAD</keyword>
<dbReference type="RefSeq" id="XP_024701849.1">
    <property type="nucleotide sequence ID" value="XM_024844490.1"/>
</dbReference>
<dbReference type="Pfam" id="PF05199">
    <property type="entry name" value="GMC_oxred_C"/>
    <property type="match status" value="1"/>
</dbReference>
<dbReference type="STRING" id="1392250.A0A2I2G0Z3"/>
<sequence>MRYLQTGYQAALVAAISGLTAASSFQNGSYDYIVVGGGPAGIITAERFTEAGKKVLLLERGVGPTVATGANETLPWNHDLTAVDLPGMSADIGNTDAWTNYICTDTEGTAACVLGGGVTLNYMVFVHPPDHDFDDNNNWPSGWKSNDLKPASERLYQRNPGTILPSADGKRYDQGLYNVLSNFFSNLGWKAVNMITQPNEKHQAYSYPSWNIKDQKRAGPVRTYLPLAQKSENFSLRLGTKVLRVVRDGSRVTGVEVQTSSGKTEIVTLAANGRVVLAAGALSTPRVLFNSGIGPKKQIETAQKSGISVPSENQWLELPVGVGLRDHPIFSIVVQTNGSFGVPDYDRILNGTDRKDIALYRQGSGLLTQGKHRMIFFTSNEVNGKTVYYQGSCAPDANSVLGITAYMTHGATSTGVLGIDSTQKTVIEQSPYLQTDADKQAASVFVKQMIRDITAPGTGLKLTTNLNESAIIDSMTPGIHYTSTAKMGTDSGLNGGSSVVDTNTKVYGMDNLYVVDGSIHPDLPTGNIQSTIMIVAEAAAARILGQDAHASHQGKGNATACPFA</sequence>
<dbReference type="InterPro" id="IPR000172">
    <property type="entry name" value="GMC_OxRdtase_N"/>
</dbReference>
<keyword evidence="5" id="KW-1185">Reference proteome</keyword>
<dbReference type="InterPro" id="IPR053208">
    <property type="entry name" value="GMC_Oxidoreductase_CD"/>
</dbReference>
<dbReference type="InterPro" id="IPR012132">
    <property type="entry name" value="GMC_OxRdtase"/>
</dbReference>
<dbReference type="InterPro" id="IPR036188">
    <property type="entry name" value="FAD/NAD-bd_sf"/>
</dbReference>
<evidence type="ECO:0000313" key="5">
    <source>
        <dbReference type="Proteomes" id="UP000234275"/>
    </source>
</evidence>
<dbReference type="AlphaFoldDB" id="A0A2I2G0Z3"/>
<reference evidence="4 5" key="1">
    <citation type="submission" date="2016-12" db="EMBL/GenBank/DDBJ databases">
        <title>The genomes of Aspergillus section Nigri reveals drivers in fungal speciation.</title>
        <authorList>
            <consortium name="DOE Joint Genome Institute"/>
            <person name="Vesth T.C."/>
            <person name="Nybo J."/>
            <person name="Theobald S."/>
            <person name="Brandl J."/>
            <person name="Frisvad J.C."/>
            <person name="Nielsen K.F."/>
            <person name="Lyhne E.K."/>
            <person name="Kogle M.E."/>
            <person name="Kuo A."/>
            <person name="Riley R."/>
            <person name="Clum A."/>
            <person name="Nolan M."/>
            <person name="Lipzen A."/>
            <person name="Salamov A."/>
            <person name="Henrissat B."/>
            <person name="Wiebenga A."/>
            <person name="De Vries R.P."/>
            <person name="Grigoriev I.V."/>
            <person name="Mortensen U.H."/>
            <person name="Andersen M.R."/>
            <person name="Baker S.E."/>
        </authorList>
    </citation>
    <scope>NUCLEOTIDE SEQUENCE [LARGE SCALE GENOMIC DNA]</scope>
    <source>
        <strain evidence="4 5">IBT 23096</strain>
    </source>
</reference>
<dbReference type="SUPFAM" id="SSF54373">
    <property type="entry name" value="FAD-linked reductases, C-terminal domain"/>
    <property type="match status" value="1"/>
</dbReference>
<organism evidence="4 5">
    <name type="scientific">Aspergillus steynii IBT 23096</name>
    <dbReference type="NCBI Taxonomy" id="1392250"/>
    <lineage>
        <taxon>Eukaryota</taxon>
        <taxon>Fungi</taxon>
        <taxon>Dikarya</taxon>
        <taxon>Ascomycota</taxon>
        <taxon>Pezizomycotina</taxon>
        <taxon>Eurotiomycetes</taxon>
        <taxon>Eurotiomycetidae</taxon>
        <taxon>Eurotiales</taxon>
        <taxon>Aspergillaceae</taxon>
        <taxon>Aspergillus</taxon>
        <taxon>Aspergillus subgen. Circumdati</taxon>
    </lineage>
</organism>
<protein>
    <submittedName>
        <fullName evidence="4">FAD/NAD(P)-binding domain-containing protein</fullName>
    </submittedName>
</protein>
<dbReference type="OrthoDB" id="413885at2759"/>
<feature type="binding site" evidence="2">
    <location>
        <begin position="121"/>
        <end position="124"/>
    </location>
    <ligand>
        <name>FAD</name>
        <dbReference type="ChEBI" id="CHEBI:57692"/>
    </ligand>
</feature>
<dbReference type="GO" id="GO:0050660">
    <property type="term" value="F:flavin adenine dinucleotide binding"/>
    <property type="evidence" value="ECO:0007669"/>
    <property type="project" value="InterPro"/>
</dbReference>
<dbReference type="Pfam" id="PF00732">
    <property type="entry name" value="GMC_oxred_N"/>
    <property type="match status" value="1"/>
</dbReference>
<evidence type="ECO:0000313" key="4">
    <source>
        <dbReference type="EMBL" id="PLB46547.1"/>
    </source>
</evidence>
<name>A0A2I2G0Z3_9EURO</name>
<keyword evidence="2" id="KW-0285">Flavoprotein</keyword>
<accession>A0A2I2G0Z3</accession>
<evidence type="ECO:0000259" key="3">
    <source>
        <dbReference type="PROSITE" id="PS00624"/>
    </source>
</evidence>
<dbReference type="GO" id="GO:0016614">
    <property type="term" value="F:oxidoreductase activity, acting on CH-OH group of donors"/>
    <property type="evidence" value="ECO:0007669"/>
    <property type="project" value="InterPro"/>
</dbReference>
<dbReference type="Proteomes" id="UP000234275">
    <property type="component" value="Unassembled WGS sequence"/>
</dbReference>
<comment type="caution">
    <text evidence="4">The sequence shown here is derived from an EMBL/GenBank/DDBJ whole genome shotgun (WGS) entry which is preliminary data.</text>
</comment>
<gene>
    <name evidence="4" type="ORF">P170DRAFT_361944</name>
</gene>
<dbReference type="EMBL" id="MSFO01000006">
    <property type="protein sequence ID" value="PLB46547.1"/>
    <property type="molecule type" value="Genomic_DNA"/>
</dbReference>
<dbReference type="Gene3D" id="3.50.50.60">
    <property type="entry name" value="FAD/NAD(P)-binding domain"/>
    <property type="match status" value="1"/>
</dbReference>
<dbReference type="GeneID" id="36552190"/>
<comment type="cofactor">
    <cofactor evidence="2">
        <name>FAD</name>
        <dbReference type="ChEBI" id="CHEBI:57692"/>
    </cofactor>
</comment>
<feature type="binding site" evidence="2">
    <location>
        <position position="242"/>
    </location>
    <ligand>
        <name>FAD</name>
        <dbReference type="ChEBI" id="CHEBI:57692"/>
    </ligand>
</feature>
<dbReference type="PIRSF" id="PIRSF000137">
    <property type="entry name" value="Alcohol_oxidase"/>
    <property type="match status" value="1"/>
</dbReference>
<dbReference type="SUPFAM" id="SSF51905">
    <property type="entry name" value="FAD/NAD(P)-binding domain"/>
    <property type="match status" value="1"/>
</dbReference>
<evidence type="ECO:0000256" key="1">
    <source>
        <dbReference type="ARBA" id="ARBA00010790"/>
    </source>
</evidence>
<dbReference type="Gene3D" id="3.30.410.10">
    <property type="entry name" value="Cholesterol Oxidase, domain 2"/>
    <property type="match status" value="1"/>
</dbReference>
<feature type="binding site" evidence="2">
    <location>
        <position position="517"/>
    </location>
    <ligand>
        <name>FAD</name>
        <dbReference type="ChEBI" id="CHEBI:57692"/>
    </ligand>
</feature>
<feature type="domain" description="Glucose-methanol-choline oxidoreductase N-terminal" evidence="3">
    <location>
        <begin position="280"/>
        <end position="294"/>
    </location>
</feature>
<dbReference type="PANTHER" id="PTHR47190">
    <property type="entry name" value="DEHYDROGENASE, PUTATIVE-RELATED"/>
    <property type="match status" value="1"/>
</dbReference>
<dbReference type="InterPro" id="IPR007867">
    <property type="entry name" value="GMC_OxRtase_C"/>
</dbReference>
<comment type="similarity">
    <text evidence="1">Belongs to the GMC oxidoreductase family.</text>
</comment>